<feature type="transmembrane region" description="Helical" evidence="1">
    <location>
        <begin position="206"/>
        <end position="223"/>
    </location>
</feature>
<dbReference type="RefSeq" id="WP_076930844.1">
    <property type="nucleotide sequence ID" value="NZ_LT605205.1"/>
</dbReference>
<dbReference type="AlphaFoldDB" id="A0A1R3TBF3"/>
<keyword evidence="1" id="KW-0812">Transmembrane</keyword>
<name>A0A1R3TBF3_9BACT</name>
<keyword evidence="1" id="KW-1133">Transmembrane helix</keyword>
<feature type="transmembrane region" description="Helical" evidence="1">
    <location>
        <begin position="6"/>
        <end position="26"/>
    </location>
</feature>
<dbReference type="EMBL" id="LT605205">
    <property type="protein sequence ID" value="SCD20924.1"/>
    <property type="molecule type" value="Genomic_DNA"/>
</dbReference>
<keyword evidence="1" id="KW-0472">Membrane</keyword>
<dbReference type="Proteomes" id="UP000187464">
    <property type="component" value="Chromosome I"/>
</dbReference>
<dbReference type="GO" id="GO:0016779">
    <property type="term" value="F:nucleotidyltransferase activity"/>
    <property type="evidence" value="ECO:0007669"/>
    <property type="project" value="UniProtKB-KW"/>
</dbReference>
<evidence type="ECO:0000313" key="3">
    <source>
        <dbReference type="Proteomes" id="UP000187464"/>
    </source>
</evidence>
<feature type="transmembrane region" description="Helical" evidence="1">
    <location>
        <begin position="91"/>
        <end position="108"/>
    </location>
</feature>
<dbReference type="KEGG" id="psac:PSM36_2117"/>
<accession>A0A1R3TBF3</accession>
<feature type="transmembrane region" description="Helical" evidence="1">
    <location>
        <begin position="38"/>
        <end position="55"/>
    </location>
</feature>
<sequence>MVNIIAIAFFYLAGISIFLIINELIYRRLDLEGELTRKFAHLAATLATLPFPYIFPSHWYVLVLALIFGLFLFVTWRSRRLGSIHSIKRKSWGSYLLPLSIYLTFLISDLTSNKFIYILPILILAVCDPLAAIFGINIKKMNGQIKIFGKPIQKTWVGSGTFFVLSFMISLIALYLHLELLNLKTFWLAMTVATAGTFAELVSWRGADNLTVPLSVVLVLLLFL</sequence>
<evidence type="ECO:0000256" key="1">
    <source>
        <dbReference type="SAM" id="Phobius"/>
    </source>
</evidence>
<feature type="transmembrane region" description="Helical" evidence="1">
    <location>
        <begin position="61"/>
        <end position="79"/>
    </location>
</feature>
<keyword evidence="2" id="KW-0808">Transferase</keyword>
<dbReference type="STRING" id="1642647.PSM36_2117"/>
<keyword evidence="2" id="KW-0548">Nucleotidyltransferase</keyword>
<reference evidence="2 3" key="1">
    <citation type="submission" date="2016-08" db="EMBL/GenBank/DDBJ databases">
        <authorList>
            <person name="Seilhamer J.J."/>
        </authorList>
    </citation>
    <scope>NUCLEOTIDE SEQUENCE [LARGE SCALE GENOMIC DNA]</scope>
    <source>
        <strain evidence="2">M3/6</strain>
    </source>
</reference>
<evidence type="ECO:0000313" key="2">
    <source>
        <dbReference type="EMBL" id="SCD20924.1"/>
    </source>
</evidence>
<keyword evidence="3" id="KW-1185">Reference proteome</keyword>
<organism evidence="2 3">
    <name type="scientific">Proteiniphilum saccharofermentans</name>
    <dbReference type="NCBI Taxonomy" id="1642647"/>
    <lineage>
        <taxon>Bacteria</taxon>
        <taxon>Pseudomonadati</taxon>
        <taxon>Bacteroidota</taxon>
        <taxon>Bacteroidia</taxon>
        <taxon>Bacteroidales</taxon>
        <taxon>Dysgonomonadaceae</taxon>
        <taxon>Proteiniphilum</taxon>
    </lineage>
</organism>
<feature type="transmembrane region" description="Helical" evidence="1">
    <location>
        <begin position="114"/>
        <end position="136"/>
    </location>
</feature>
<gene>
    <name evidence="2" type="ORF">PSM36_2117</name>
</gene>
<feature type="transmembrane region" description="Helical" evidence="1">
    <location>
        <begin position="156"/>
        <end position="178"/>
    </location>
</feature>
<proteinExistence type="predicted"/>
<protein>
    <submittedName>
        <fullName evidence="2">Phosphatidate cytidylyltransferase</fullName>
    </submittedName>
</protein>